<name>A0AAV3QFC5_LITER</name>
<comment type="caution">
    <text evidence="1">The sequence shown here is derived from an EMBL/GenBank/DDBJ whole genome shotgun (WGS) entry which is preliminary data.</text>
</comment>
<sequence length="283" mass="32866">MDGWKTPIMRFLSEGRLPGNKQEAKKNQNRSFRFQIYQGELYKKSWHGPLLLCVSDKDAPKVLAEVHEGWCRSHNGARSLAIKITRAGYYWPTLVKDSTAFSPVYYAQSNGQVEVMNRIRFKGIKKNILQNGQKEGNWVEELPTVLWSLCSTPNQAIRETPFSVVYGTNAVLSAEVGLPTYRQAGFDEKKNENRLKEQMNFTDELRDEALYKILKYKRLLARSYNRRVKNRQFVIGDLVLRLFSASHPQDQNKLSLKWEELEDLDGKLIPKTWHASKLSKYYV</sequence>
<accession>A0AAV3QFC5</accession>
<dbReference type="Gene3D" id="1.10.340.70">
    <property type="match status" value="1"/>
</dbReference>
<dbReference type="EMBL" id="BAABME010004146">
    <property type="protein sequence ID" value="GAA0161345.1"/>
    <property type="molecule type" value="Genomic_DNA"/>
</dbReference>
<dbReference type="AlphaFoldDB" id="A0AAV3QFC5"/>
<dbReference type="Proteomes" id="UP001454036">
    <property type="component" value="Unassembled WGS sequence"/>
</dbReference>
<evidence type="ECO:0008006" key="3">
    <source>
        <dbReference type="Google" id="ProtNLM"/>
    </source>
</evidence>
<dbReference type="Gene3D" id="3.30.420.10">
    <property type="entry name" value="Ribonuclease H-like superfamily/Ribonuclease H"/>
    <property type="match status" value="1"/>
</dbReference>
<protein>
    <recommendedName>
        <fullName evidence="3">Integrase zinc-binding domain-containing protein</fullName>
    </recommendedName>
</protein>
<evidence type="ECO:0000313" key="1">
    <source>
        <dbReference type="EMBL" id="GAA0161345.1"/>
    </source>
</evidence>
<evidence type="ECO:0000313" key="2">
    <source>
        <dbReference type="Proteomes" id="UP001454036"/>
    </source>
</evidence>
<dbReference type="InterPro" id="IPR012337">
    <property type="entry name" value="RNaseH-like_sf"/>
</dbReference>
<gene>
    <name evidence="1" type="ORF">LIER_17681</name>
</gene>
<dbReference type="InterPro" id="IPR036397">
    <property type="entry name" value="RNaseH_sf"/>
</dbReference>
<proteinExistence type="predicted"/>
<dbReference type="PANTHER" id="PTHR48475">
    <property type="entry name" value="RIBONUCLEASE H"/>
    <property type="match status" value="1"/>
</dbReference>
<reference evidence="1 2" key="1">
    <citation type="submission" date="2024-01" db="EMBL/GenBank/DDBJ databases">
        <title>The complete chloroplast genome sequence of Lithospermum erythrorhizon: insights into the phylogenetic relationship among Boraginaceae species and the maternal lineages of purple gromwells.</title>
        <authorList>
            <person name="Okada T."/>
            <person name="Watanabe K."/>
        </authorList>
    </citation>
    <scope>NUCLEOTIDE SEQUENCE [LARGE SCALE GENOMIC DNA]</scope>
</reference>
<dbReference type="GO" id="GO:0003676">
    <property type="term" value="F:nucleic acid binding"/>
    <property type="evidence" value="ECO:0007669"/>
    <property type="project" value="InterPro"/>
</dbReference>
<keyword evidence="2" id="KW-1185">Reference proteome</keyword>
<dbReference type="SUPFAM" id="SSF53098">
    <property type="entry name" value="Ribonuclease H-like"/>
    <property type="match status" value="1"/>
</dbReference>
<dbReference type="PANTHER" id="PTHR48475:SF2">
    <property type="entry name" value="RIBONUCLEASE H"/>
    <property type="match status" value="1"/>
</dbReference>
<organism evidence="1 2">
    <name type="scientific">Lithospermum erythrorhizon</name>
    <name type="common">Purple gromwell</name>
    <name type="synonym">Lithospermum officinale var. erythrorhizon</name>
    <dbReference type="NCBI Taxonomy" id="34254"/>
    <lineage>
        <taxon>Eukaryota</taxon>
        <taxon>Viridiplantae</taxon>
        <taxon>Streptophyta</taxon>
        <taxon>Embryophyta</taxon>
        <taxon>Tracheophyta</taxon>
        <taxon>Spermatophyta</taxon>
        <taxon>Magnoliopsida</taxon>
        <taxon>eudicotyledons</taxon>
        <taxon>Gunneridae</taxon>
        <taxon>Pentapetalae</taxon>
        <taxon>asterids</taxon>
        <taxon>lamiids</taxon>
        <taxon>Boraginales</taxon>
        <taxon>Boraginaceae</taxon>
        <taxon>Boraginoideae</taxon>
        <taxon>Lithospermeae</taxon>
        <taxon>Lithospermum</taxon>
    </lineage>
</organism>